<dbReference type="EMBL" id="BSXT01006659">
    <property type="protein sequence ID" value="GMF62757.1"/>
    <property type="molecule type" value="Genomic_DNA"/>
</dbReference>
<evidence type="ECO:0000313" key="2">
    <source>
        <dbReference type="Proteomes" id="UP001165121"/>
    </source>
</evidence>
<proteinExistence type="predicted"/>
<gene>
    <name evidence="1" type="ORF">Pfra01_002734400</name>
</gene>
<dbReference type="AlphaFoldDB" id="A0A9W6YFV8"/>
<dbReference type="Proteomes" id="UP001165121">
    <property type="component" value="Unassembled WGS sequence"/>
</dbReference>
<organism evidence="1 2">
    <name type="scientific">Phytophthora fragariaefolia</name>
    <dbReference type="NCBI Taxonomy" id="1490495"/>
    <lineage>
        <taxon>Eukaryota</taxon>
        <taxon>Sar</taxon>
        <taxon>Stramenopiles</taxon>
        <taxon>Oomycota</taxon>
        <taxon>Peronosporomycetes</taxon>
        <taxon>Peronosporales</taxon>
        <taxon>Peronosporaceae</taxon>
        <taxon>Phytophthora</taxon>
    </lineage>
</organism>
<protein>
    <submittedName>
        <fullName evidence="1">Unnamed protein product</fullName>
    </submittedName>
</protein>
<dbReference type="OrthoDB" id="145961at2759"/>
<reference evidence="1" key="1">
    <citation type="submission" date="2023-04" db="EMBL/GenBank/DDBJ databases">
        <title>Phytophthora fragariaefolia NBRC 109709.</title>
        <authorList>
            <person name="Ichikawa N."/>
            <person name="Sato H."/>
            <person name="Tonouchi N."/>
        </authorList>
    </citation>
    <scope>NUCLEOTIDE SEQUENCE</scope>
    <source>
        <strain evidence="1">NBRC 109709</strain>
    </source>
</reference>
<evidence type="ECO:0000313" key="1">
    <source>
        <dbReference type="EMBL" id="GMF62757.1"/>
    </source>
</evidence>
<comment type="caution">
    <text evidence="1">The sequence shown here is derived from an EMBL/GenBank/DDBJ whole genome shotgun (WGS) entry which is preliminary data.</text>
</comment>
<accession>A0A9W6YFV8</accession>
<sequence length="122" mass="13567">MGYSTNKETNDEHDTEAVMVDTTDEMTNAAKVDSMEKKTYAEHDANAITSDTTDEKTNSKHGVITILAVTMNESRTASTIFTNGEHDVRAVVIGKKTNGDHTNSEYDVHDSMLDTVVRRRQQ</sequence>
<name>A0A9W6YFV8_9STRA</name>
<keyword evidence="2" id="KW-1185">Reference proteome</keyword>